<protein>
    <submittedName>
        <fullName evidence="1">Uncharacterized protein</fullName>
    </submittedName>
</protein>
<sequence>MPSESTSSDPPGSTRNYQEFFSWFETRYSDDKPGDAINEINGQSADINKGFGGDYVWLVPKYAPRPKMMVDKFWTDIRDSADGNRNDDLAKGAGGAYRYLSWSNDMNASNFVTDVALWRTGDAQGSPPGGWHHMSDDINKGRGGDYLYLVWRTKQYCGPKDF</sequence>
<accession>A0AAN7AEG8</accession>
<evidence type="ECO:0000313" key="1">
    <source>
        <dbReference type="EMBL" id="KAK4182980.1"/>
    </source>
</evidence>
<evidence type="ECO:0000313" key="2">
    <source>
        <dbReference type="Proteomes" id="UP001302126"/>
    </source>
</evidence>
<keyword evidence="2" id="KW-1185">Reference proteome</keyword>
<organism evidence="1 2">
    <name type="scientific">Podospora australis</name>
    <dbReference type="NCBI Taxonomy" id="1536484"/>
    <lineage>
        <taxon>Eukaryota</taxon>
        <taxon>Fungi</taxon>
        <taxon>Dikarya</taxon>
        <taxon>Ascomycota</taxon>
        <taxon>Pezizomycotina</taxon>
        <taxon>Sordariomycetes</taxon>
        <taxon>Sordariomycetidae</taxon>
        <taxon>Sordariales</taxon>
        <taxon>Podosporaceae</taxon>
        <taxon>Podospora</taxon>
    </lineage>
</organism>
<dbReference type="EMBL" id="MU864590">
    <property type="protein sequence ID" value="KAK4182980.1"/>
    <property type="molecule type" value="Genomic_DNA"/>
</dbReference>
<proteinExistence type="predicted"/>
<dbReference type="Gene3D" id="2.100.10.50">
    <property type="match status" value="1"/>
</dbReference>
<gene>
    <name evidence="1" type="ORF">QBC35DRAFT_508977</name>
</gene>
<reference evidence="1" key="2">
    <citation type="submission" date="2023-05" db="EMBL/GenBank/DDBJ databases">
        <authorList>
            <consortium name="Lawrence Berkeley National Laboratory"/>
            <person name="Steindorff A."/>
            <person name="Hensen N."/>
            <person name="Bonometti L."/>
            <person name="Westerberg I."/>
            <person name="Brannstrom I.O."/>
            <person name="Guillou S."/>
            <person name="Cros-Aarteil S."/>
            <person name="Calhoun S."/>
            <person name="Haridas S."/>
            <person name="Kuo A."/>
            <person name="Mondo S."/>
            <person name="Pangilinan J."/>
            <person name="Riley R."/>
            <person name="Labutti K."/>
            <person name="Andreopoulos B."/>
            <person name="Lipzen A."/>
            <person name="Chen C."/>
            <person name="Yanf M."/>
            <person name="Daum C."/>
            <person name="Ng V."/>
            <person name="Clum A."/>
            <person name="Ohm R."/>
            <person name="Martin F."/>
            <person name="Silar P."/>
            <person name="Natvig D."/>
            <person name="Lalanne C."/>
            <person name="Gautier V."/>
            <person name="Ament-Velasquez S.L."/>
            <person name="Kruys A."/>
            <person name="Hutchinson M.I."/>
            <person name="Powell A.J."/>
            <person name="Barry K."/>
            <person name="Miller A.N."/>
            <person name="Grigoriev I.V."/>
            <person name="Debuchy R."/>
            <person name="Gladieux P."/>
            <person name="Thoren M.H."/>
            <person name="Johannesson H."/>
        </authorList>
    </citation>
    <scope>NUCLEOTIDE SEQUENCE</scope>
    <source>
        <strain evidence="1">PSN309</strain>
    </source>
</reference>
<comment type="caution">
    <text evidence="1">The sequence shown here is derived from an EMBL/GenBank/DDBJ whole genome shotgun (WGS) entry which is preliminary data.</text>
</comment>
<reference evidence="1" key="1">
    <citation type="journal article" date="2023" name="Mol. Phylogenet. Evol.">
        <title>Genome-scale phylogeny and comparative genomics of the fungal order Sordariales.</title>
        <authorList>
            <person name="Hensen N."/>
            <person name="Bonometti L."/>
            <person name="Westerberg I."/>
            <person name="Brannstrom I.O."/>
            <person name="Guillou S."/>
            <person name="Cros-Aarteil S."/>
            <person name="Calhoun S."/>
            <person name="Haridas S."/>
            <person name="Kuo A."/>
            <person name="Mondo S."/>
            <person name="Pangilinan J."/>
            <person name="Riley R."/>
            <person name="LaButti K."/>
            <person name="Andreopoulos B."/>
            <person name="Lipzen A."/>
            <person name="Chen C."/>
            <person name="Yan M."/>
            <person name="Daum C."/>
            <person name="Ng V."/>
            <person name="Clum A."/>
            <person name="Steindorff A."/>
            <person name="Ohm R.A."/>
            <person name="Martin F."/>
            <person name="Silar P."/>
            <person name="Natvig D.O."/>
            <person name="Lalanne C."/>
            <person name="Gautier V."/>
            <person name="Ament-Velasquez S.L."/>
            <person name="Kruys A."/>
            <person name="Hutchinson M.I."/>
            <person name="Powell A.J."/>
            <person name="Barry K."/>
            <person name="Miller A.N."/>
            <person name="Grigoriev I.V."/>
            <person name="Debuchy R."/>
            <person name="Gladieux P."/>
            <person name="Hiltunen Thoren M."/>
            <person name="Johannesson H."/>
        </authorList>
    </citation>
    <scope>NUCLEOTIDE SEQUENCE</scope>
    <source>
        <strain evidence="1">PSN309</strain>
    </source>
</reference>
<dbReference type="Proteomes" id="UP001302126">
    <property type="component" value="Unassembled WGS sequence"/>
</dbReference>
<dbReference type="AlphaFoldDB" id="A0AAN7AEG8"/>
<name>A0AAN7AEG8_9PEZI</name>